<evidence type="ECO:0000256" key="1">
    <source>
        <dbReference type="SAM" id="Phobius"/>
    </source>
</evidence>
<feature type="transmembrane region" description="Helical" evidence="1">
    <location>
        <begin position="102"/>
        <end position="121"/>
    </location>
</feature>
<dbReference type="EMBL" id="CP000361">
    <property type="protein sequence ID" value="ABV67582.1"/>
    <property type="molecule type" value="Genomic_DNA"/>
</dbReference>
<accession>A8EUF8</accession>
<evidence type="ECO:0000313" key="2">
    <source>
        <dbReference type="EMBL" id="ABV67582.1"/>
    </source>
</evidence>
<evidence type="ECO:0000313" key="3">
    <source>
        <dbReference type="Proteomes" id="UP000001136"/>
    </source>
</evidence>
<keyword evidence="1" id="KW-0812">Transmembrane</keyword>
<sequence>MLEPLFQFVEKFVTDFSWKRLAIFFSFLGLVVLTFILYEWQTASNELNRYERATSILLQIEPLLDSKNSVVVETSKELVANLKLVIKQKDIFSSLEVSINPIISQIFFGLLPWIIIVIILIPSEIVKDKREAMNMIGGFFILLLFLGILISFIPIEWNNWLRYGGVQLFNLILIILLSWVGNKS</sequence>
<feature type="transmembrane region" description="Helical" evidence="1">
    <location>
        <begin position="21"/>
        <end position="40"/>
    </location>
</feature>
<dbReference type="Proteomes" id="UP000001136">
    <property type="component" value="Chromosome"/>
</dbReference>
<protein>
    <submittedName>
        <fullName evidence="2">Uncharacterized protein</fullName>
    </submittedName>
</protein>
<dbReference type="RefSeq" id="WP_012012990.1">
    <property type="nucleotide sequence ID" value="NC_009850.1"/>
</dbReference>
<dbReference type="HOGENOM" id="CLU_1465355_0_0_7"/>
<name>A8EUF8_ALIB4</name>
<dbReference type="KEGG" id="abu:Abu_1326"/>
<proteinExistence type="predicted"/>
<feature type="transmembrane region" description="Helical" evidence="1">
    <location>
        <begin position="133"/>
        <end position="154"/>
    </location>
</feature>
<keyword evidence="1" id="KW-1133">Transmembrane helix</keyword>
<reference evidence="2 3" key="1">
    <citation type="journal article" date="2007" name="PLoS ONE">
        <title>The complete genome sequence and analysis of the Epsilonproteobacterium Arcobacter butzleri.</title>
        <authorList>
            <person name="Miller W.G."/>
            <person name="Parker C.T."/>
            <person name="Rubenfield M."/>
            <person name="Mendz G.L."/>
            <person name="Woesten M.M.S.M."/>
            <person name="Ussery D.W."/>
            <person name="Stolz J.F."/>
            <person name="Binnewies T.T."/>
            <person name="Hallin P.F."/>
            <person name="Wang G."/>
            <person name="Malek J.A."/>
            <person name="Rogosin A."/>
            <person name="Stanker L.H."/>
            <person name="Mandrell R.E."/>
        </authorList>
    </citation>
    <scope>NUCLEOTIDE SEQUENCE [LARGE SCALE GENOMIC DNA]</scope>
    <source>
        <strain evidence="2 3">RM4018</strain>
    </source>
</reference>
<feature type="transmembrane region" description="Helical" evidence="1">
    <location>
        <begin position="160"/>
        <end position="180"/>
    </location>
</feature>
<organism evidence="2 3">
    <name type="scientific">Aliarcobacter butzleri (strain RM4018)</name>
    <name type="common">Arcobacter butzleri</name>
    <dbReference type="NCBI Taxonomy" id="367737"/>
    <lineage>
        <taxon>Bacteria</taxon>
        <taxon>Pseudomonadati</taxon>
        <taxon>Campylobacterota</taxon>
        <taxon>Epsilonproteobacteria</taxon>
        <taxon>Campylobacterales</taxon>
        <taxon>Arcobacteraceae</taxon>
        <taxon>Aliarcobacter</taxon>
    </lineage>
</organism>
<dbReference type="AlphaFoldDB" id="A8EUF8"/>
<keyword evidence="3" id="KW-1185">Reference proteome</keyword>
<gene>
    <name evidence="2" type="ordered locus">Abu_1326</name>
</gene>
<dbReference type="STRING" id="367737.Abu_1326"/>
<dbReference type="GeneID" id="24304021"/>
<keyword evidence="1" id="KW-0472">Membrane</keyword>